<dbReference type="InterPro" id="IPR013083">
    <property type="entry name" value="Znf_RING/FYVE/PHD"/>
</dbReference>
<dbReference type="InterPro" id="IPR014905">
    <property type="entry name" value="HIRAN"/>
</dbReference>
<feature type="domain" description="PARP-type" evidence="13">
    <location>
        <begin position="28"/>
        <end position="77"/>
    </location>
</feature>
<keyword evidence="4" id="KW-0547">Nucleotide-binding</keyword>
<dbReference type="GO" id="GO:0004386">
    <property type="term" value="F:helicase activity"/>
    <property type="evidence" value="ECO:0007669"/>
    <property type="project" value="UniProtKB-KW"/>
</dbReference>
<feature type="compositionally biased region" description="Low complexity" evidence="12">
    <location>
        <begin position="105"/>
        <end position="129"/>
    </location>
</feature>
<evidence type="ECO:0000259" key="14">
    <source>
        <dbReference type="PROSITE" id="PS50089"/>
    </source>
</evidence>
<evidence type="ECO:0000256" key="12">
    <source>
        <dbReference type="SAM" id="MobiDB-lite"/>
    </source>
</evidence>
<dbReference type="EMBL" id="MU155915">
    <property type="protein sequence ID" value="KAF9470596.1"/>
    <property type="molecule type" value="Genomic_DNA"/>
</dbReference>
<comment type="subcellular location">
    <subcellularLocation>
        <location evidence="1">Nucleus</location>
    </subcellularLocation>
</comment>
<dbReference type="GO" id="GO:0005524">
    <property type="term" value="F:ATP binding"/>
    <property type="evidence" value="ECO:0007669"/>
    <property type="project" value="UniProtKB-KW"/>
</dbReference>
<dbReference type="InterPro" id="IPR049730">
    <property type="entry name" value="SNF2/RAD54-like_C"/>
</dbReference>
<dbReference type="OrthoDB" id="448448at2759"/>
<accession>A0A9P5YMM3</accession>
<evidence type="ECO:0000256" key="2">
    <source>
        <dbReference type="ARBA" id="ARBA00007025"/>
    </source>
</evidence>
<dbReference type="Pfam" id="PF00645">
    <property type="entry name" value="zf-PARP"/>
    <property type="match status" value="1"/>
</dbReference>
<dbReference type="InterPro" id="IPR014001">
    <property type="entry name" value="Helicase_ATP-bd"/>
</dbReference>
<keyword evidence="5 11" id="KW-0863">Zinc-finger</keyword>
<dbReference type="Gene3D" id="3.30.1740.10">
    <property type="entry name" value="Zinc finger, PARP-type"/>
    <property type="match status" value="1"/>
</dbReference>
<dbReference type="InterPro" id="IPR000330">
    <property type="entry name" value="SNF2_N"/>
</dbReference>
<dbReference type="SMART" id="SM01336">
    <property type="entry name" value="zf-PARP"/>
    <property type="match status" value="1"/>
</dbReference>
<evidence type="ECO:0000313" key="16">
    <source>
        <dbReference type="EMBL" id="KAF9470596.1"/>
    </source>
</evidence>
<evidence type="ECO:0000256" key="7">
    <source>
        <dbReference type="ARBA" id="ARBA00022806"/>
    </source>
</evidence>
<dbReference type="Pfam" id="PF00271">
    <property type="entry name" value="Helicase_C"/>
    <property type="match status" value="1"/>
</dbReference>
<reference evidence="16" key="1">
    <citation type="submission" date="2020-11" db="EMBL/GenBank/DDBJ databases">
        <authorList>
            <consortium name="DOE Joint Genome Institute"/>
            <person name="Ahrendt S."/>
            <person name="Riley R."/>
            <person name="Andreopoulos W."/>
            <person name="Labutti K."/>
            <person name="Pangilinan J."/>
            <person name="Ruiz-Duenas F.J."/>
            <person name="Barrasa J.M."/>
            <person name="Sanchez-Garcia M."/>
            <person name="Camarero S."/>
            <person name="Miyauchi S."/>
            <person name="Serrano A."/>
            <person name="Linde D."/>
            <person name="Babiker R."/>
            <person name="Drula E."/>
            <person name="Ayuso-Fernandez I."/>
            <person name="Pacheco R."/>
            <person name="Padilla G."/>
            <person name="Ferreira P."/>
            <person name="Barriuso J."/>
            <person name="Kellner H."/>
            <person name="Castanera R."/>
            <person name="Alfaro M."/>
            <person name="Ramirez L."/>
            <person name="Pisabarro A.G."/>
            <person name="Kuo A."/>
            <person name="Tritt A."/>
            <person name="Lipzen A."/>
            <person name="He G."/>
            <person name="Yan M."/>
            <person name="Ng V."/>
            <person name="Cullen D."/>
            <person name="Martin F."/>
            <person name="Rosso M.-N."/>
            <person name="Henrissat B."/>
            <person name="Hibbett D."/>
            <person name="Martinez A.T."/>
            <person name="Grigoriev I.V."/>
        </authorList>
    </citation>
    <scope>NUCLEOTIDE SEQUENCE</scope>
    <source>
        <strain evidence="16">CIRM-BRFM 674</strain>
    </source>
</reference>
<dbReference type="Gene3D" id="3.30.70.2330">
    <property type="match status" value="1"/>
</dbReference>
<dbReference type="Pfam" id="PF08797">
    <property type="entry name" value="HIRAN"/>
    <property type="match status" value="1"/>
</dbReference>
<dbReference type="InterPro" id="IPR036957">
    <property type="entry name" value="Znf_PARP_sf"/>
</dbReference>
<evidence type="ECO:0000259" key="15">
    <source>
        <dbReference type="PROSITE" id="PS51192"/>
    </source>
</evidence>
<dbReference type="PROSITE" id="PS51192">
    <property type="entry name" value="HELICASE_ATP_BIND_1"/>
    <property type="match status" value="1"/>
</dbReference>
<dbReference type="InterPro" id="IPR017907">
    <property type="entry name" value="Znf_RING_CS"/>
</dbReference>
<dbReference type="InterPro" id="IPR001841">
    <property type="entry name" value="Znf_RING"/>
</dbReference>
<dbReference type="InterPro" id="IPR001650">
    <property type="entry name" value="Helicase_C-like"/>
</dbReference>
<dbReference type="InterPro" id="IPR038718">
    <property type="entry name" value="SNF2-like_sf"/>
</dbReference>
<evidence type="ECO:0000256" key="10">
    <source>
        <dbReference type="ARBA" id="ARBA00023242"/>
    </source>
</evidence>
<dbReference type="Pfam" id="PF00176">
    <property type="entry name" value="SNF2-rel_dom"/>
    <property type="match status" value="1"/>
</dbReference>
<dbReference type="CDD" id="cd18793">
    <property type="entry name" value="SF2_C_SNF"/>
    <property type="match status" value="1"/>
</dbReference>
<evidence type="ECO:0000256" key="6">
    <source>
        <dbReference type="ARBA" id="ARBA00022801"/>
    </source>
</evidence>
<dbReference type="GO" id="GO:0008270">
    <property type="term" value="F:zinc ion binding"/>
    <property type="evidence" value="ECO:0007669"/>
    <property type="project" value="UniProtKB-KW"/>
</dbReference>
<name>A0A9P5YMM3_9AGAR</name>
<evidence type="ECO:0000256" key="8">
    <source>
        <dbReference type="ARBA" id="ARBA00022833"/>
    </source>
</evidence>
<proteinExistence type="inferred from homology"/>
<dbReference type="GO" id="GO:0016818">
    <property type="term" value="F:hydrolase activity, acting on acid anhydrides, in phosphorus-containing anhydrides"/>
    <property type="evidence" value="ECO:0007669"/>
    <property type="project" value="InterPro"/>
</dbReference>
<feature type="domain" description="RING-type" evidence="14">
    <location>
        <begin position="756"/>
        <end position="795"/>
    </location>
</feature>
<feature type="domain" description="Helicase ATP-binding" evidence="15">
    <location>
        <begin position="423"/>
        <end position="605"/>
    </location>
</feature>
<dbReference type="InterPro" id="IPR001510">
    <property type="entry name" value="Znf_PARP"/>
</dbReference>
<evidence type="ECO:0000259" key="13">
    <source>
        <dbReference type="PROSITE" id="PS50064"/>
    </source>
</evidence>
<dbReference type="PROSITE" id="PS50064">
    <property type="entry name" value="ZF_PARP_2"/>
    <property type="match status" value="1"/>
</dbReference>
<gene>
    <name evidence="16" type="ORF">BDN70DRAFT_888939</name>
</gene>
<keyword evidence="17" id="KW-1185">Reference proteome</keyword>
<dbReference type="SUPFAM" id="SSF57850">
    <property type="entry name" value="RING/U-box"/>
    <property type="match status" value="1"/>
</dbReference>
<keyword evidence="3" id="KW-0479">Metal-binding</keyword>
<protein>
    <submittedName>
        <fullName evidence="16">Uncharacterized protein</fullName>
    </submittedName>
</protein>
<feature type="compositionally biased region" description="Polar residues" evidence="12">
    <location>
        <begin position="291"/>
        <end position="307"/>
    </location>
</feature>
<dbReference type="GO" id="GO:0005634">
    <property type="term" value="C:nucleus"/>
    <property type="evidence" value="ECO:0007669"/>
    <property type="project" value="UniProtKB-SubCell"/>
</dbReference>
<keyword evidence="8" id="KW-0862">Zinc</keyword>
<feature type="region of interest" description="Disordered" evidence="12">
    <location>
        <begin position="100"/>
        <end position="139"/>
    </location>
</feature>
<dbReference type="PROSITE" id="PS00518">
    <property type="entry name" value="ZF_RING_1"/>
    <property type="match status" value="1"/>
</dbReference>
<feature type="compositionally biased region" description="Polar residues" evidence="12">
    <location>
        <begin position="266"/>
        <end position="275"/>
    </location>
</feature>
<dbReference type="Proteomes" id="UP000807469">
    <property type="component" value="Unassembled WGS sequence"/>
</dbReference>
<dbReference type="Pfam" id="PF13923">
    <property type="entry name" value="zf-C3HC4_2"/>
    <property type="match status" value="1"/>
</dbReference>
<evidence type="ECO:0000256" key="9">
    <source>
        <dbReference type="ARBA" id="ARBA00022840"/>
    </source>
</evidence>
<sequence>MAVTHVVGDTPMPSGTLRYGRTVSSEVGESVEWRHWGCVTSNILAELAAISASQIAGFESLKPQDQNKIRMAISLRRIDPADVPASARVATPSNITVPLQRKRSATQAGLTQASQSTSTQSARLSSSLTMTQEVLEEEPEEEDAVDELYCILPTSVVGIQYYRGLVGPGEEVLLVREPQNPYDRNAIQVKNISRVQVGHLPRNVVSKLAPLLDKRLVTVEGVINDGNLGSKGYSLSITLKIYGLAAKRSELEPVLVWATPGQRGFNTSQRASTSAKKVATPVPPPSRAVLASQQTTSSANARAQQEAAQKYQESLRKAAELRQILNSLEKVEDEGRRSSLLDTLCSTEDVLNMPVHESPPGIASGELTVDLLKHQLQALRWCIERENPVLPKTEADKPVQFWQLRERGKQRYYYNIATKTPQEAPPPLGRGALCADAMGLGKTLTMISLIIATKNEVDFGFSNSSLIVAPLSVLSNWEKQIQDHCTPGALKVCVYYGPKKGQNAVELQKFDVVITTYQTVVGEHDGGSTGVAEPSQKKKKGLKTLFEVPWKRIILDEGHTIRNPKTKMAKAVVALNASRRWVLTGTPIINSPKDLGSLLSFLHICRPLDNEEFYNRLLLRPLKNGDTSGVELLRMQDSAGKSIIELPPVEMIKVPVELSEEARRLYDEVEQVSKQCLENFMNAGTGAMVHSNVLSMLTRMRQIALHPGLVPANYLQELRNAEANDNSETVAAAITPAEKLGLQLLLAQAIEECEECPICFGVLPNDARITSCAHMFCLACITEVISRDSKCPMDRRPLTLNDLHEPPPPTDLTQRPAKVDDEEEEPEGIRGGSSAKIDQLIHLLKLTPSTEKSLVFSQFTTFLDKIGETLDREGIPYVRFDGTMSARRRQEAIARFSVPLKEEATGAAEAHVLQRGARKTRSKQTVTADDCEVDNESDFVMDTDNDSDDYIEINHTPFIGKKTKGKGKAQAVIPDRSMSEFGFEKNPKVMLLSLKAGALGLNLTGMEGIESQAIDRVNRIGQKKPVHVYQLIAENTMESKVLEIQEKKKHLIQQESLPLLSLAMFNYKGLQQAFSGIKRTETLRQQREARLQDLVELFGIRRQNSQA</sequence>
<dbReference type="SMART" id="SM00487">
    <property type="entry name" value="DEXDc"/>
    <property type="match status" value="1"/>
</dbReference>
<keyword evidence="10" id="KW-0539">Nucleus</keyword>
<evidence type="ECO:0000256" key="5">
    <source>
        <dbReference type="ARBA" id="ARBA00022771"/>
    </source>
</evidence>
<evidence type="ECO:0000256" key="4">
    <source>
        <dbReference type="ARBA" id="ARBA00022741"/>
    </source>
</evidence>
<evidence type="ECO:0000313" key="17">
    <source>
        <dbReference type="Proteomes" id="UP000807469"/>
    </source>
</evidence>
<evidence type="ECO:0000256" key="3">
    <source>
        <dbReference type="ARBA" id="ARBA00022723"/>
    </source>
</evidence>
<dbReference type="GO" id="GO:0003677">
    <property type="term" value="F:DNA binding"/>
    <property type="evidence" value="ECO:0007669"/>
    <property type="project" value="InterPro"/>
</dbReference>
<dbReference type="Gene3D" id="3.40.50.300">
    <property type="entry name" value="P-loop containing nucleotide triphosphate hydrolases"/>
    <property type="match status" value="1"/>
</dbReference>
<feature type="region of interest" description="Disordered" evidence="12">
    <location>
        <begin position="266"/>
        <end position="309"/>
    </location>
</feature>
<dbReference type="Gene3D" id="3.30.40.10">
    <property type="entry name" value="Zinc/RING finger domain, C3HC4 (zinc finger)"/>
    <property type="match status" value="1"/>
</dbReference>
<dbReference type="SMART" id="SM00184">
    <property type="entry name" value="RING"/>
    <property type="match status" value="1"/>
</dbReference>
<keyword evidence="9" id="KW-0067">ATP-binding</keyword>
<dbReference type="PROSITE" id="PS50089">
    <property type="entry name" value="ZF_RING_2"/>
    <property type="match status" value="1"/>
</dbReference>
<keyword evidence="6" id="KW-0378">Hydrolase</keyword>
<keyword evidence="7" id="KW-0347">Helicase</keyword>
<evidence type="ECO:0000256" key="1">
    <source>
        <dbReference type="ARBA" id="ARBA00004123"/>
    </source>
</evidence>
<dbReference type="GO" id="GO:0008094">
    <property type="term" value="F:ATP-dependent activity, acting on DNA"/>
    <property type="evidence" value="ECO:0007669"/>
    <property type="project" value="TreeGrafter"/>
</dbReference>
<dbReference type="PANTHER" id="PTHR45626">
    <property type="entry name" value="TRANSCRIPTION TERMINATION FACTOR 2-RELATED"/>
    <property type="match status" value="1"/>
</dbReference>
<dbReference type="SMART" id="SM00910">
    <property type="entry name" value="HIRAN"/>
    <property type="match status" value="1"/>
</dbReference>
<comment type="similarity">
    <text evidence="2">Belongs to the SNF2/RAD54 helicase family.</text>
</comment>
<dbReference type="Gene3D" id="3.40.50.10810">
    <property type="entry name" value="Tandem AAA-ATPase domain"/>
    <property type="match status" value="1"/>
</dbReference>
<organism evidence="16 17">
    <name type="scientific">Pholiota conissans</name>
    <dbReference type="NCBI Taxonomy" id="109636"/>
    <lineage>
        <taxon>Eukaryota</taxon>
        <taxon>Fungi</taxon>
        <taxon>Dikarya</taxon>
        <taxon>Basidiomycota</taxon>
        <taxon>Agaricomycotina</taxon>
        <taxon>Agaricomycetes</taxon>
        <taxon>Agaricomycetidae</taxon>
        <taxon>Agaricales</taxon>
        <taxon>Agaricineae</taxon>
        <taxon>Strophariaceae</taxon>
        <taxon>Pholiota</taxon>
    </lineage>
</organism>
<feature type="region of interest" description="Disordered" evidence="12">
    <location>
        <begin position="797"/>
        <end position="832"/>
    </location>
</feature>
<dbReference type="SUPFAM" id="SSF57716">
    <property type="entry name" value="Glucocorticoid receptor-like (DNA-binding domain)"/>
    <property type="match status" value="1"/>
</dbReference>
<dbReference type="PANTHER" id="PTHR45626:SF17">
    <property type="entry name" value="HELICASE-LIKE TRANSCRIPTION FACTOR"/>
    <property type="match status" value="1"/>
</dbReference>
<dbReference type="InterPro" id="IPR050628">
    <property type="entry name" value="SNF2_RAD54_helicase_TF"/>
</dbReference>
<evidence type="ECO:0000256" key="11">
    <source>
        <dbReference type="PROSITE-ProRule" id="PRU00175"/>
    </source>
</evidence>
<dbReference type="GO" id="GO:0006281">
    <property type="term" value="P:DNA repair"/>
    <property type="evidence" value="ECO:0007669"/>
    <property type="project" value="TreeGrafter"/>
</dbReference>
<dbReference type="SUPFAM" id="SSF52540">
    <property type="entry name" value="P-loop containing nucleoside triphosphate hydrolases"/>
    <property type="match status" value="2"/>
</dbReference>
<comment type="caution">
    <text evidence="16">The sequence shown here is derived from an EMBL/GenBank/DDBJ whole genome shotgun (WGS) entry which is preliminary data.</text>
</comment>
<dbReference type="AlphaFoldDB" id="A0A9P5YMM3"/>
<dbReference type="InterPro" id="IPR027417">
    <property type="entry name" value="P-loop_NTPase"/>
</dbReference>